<dbReference type="PROSITE" id="PS50109">
    <property type="entry name" value="HIS_KIN"/>
    <property type="match status" value="1"/>
</dbReference>
<dbReference type="InterPro" id="IPR003594">
    <property type="entry name" value="HATPase_dom"/>
</dbReference>
<dbReference type="InterPro" id="IPR029016">
    <property type="entry name" value="GAF-like_dom_sf"/>
</dbReference>
<dbReference type="eggNOG" id="COG2203">
    <property type="taxonomic scope" value="Bacteria"/>
</dbReference>
<proteinExistence type="predicted"/>
<dbReference type="InterPro" id="IPR001610">
    <property type="entry name" value="PAC"/>
</dbReference>
<evidence type="ECO:0000259" key="8">
    <source>
        <dbReference type="PROSITE" id="PS50109"/>
    </source>
</evidence>
<dbReference type="Pfam" id="PF02518">
    <property type="entry name" value="HATPase_c"/>
    <property type="match status" value="1"/>
</dbReference>
<reference evidence="12 13" key="1">
    <citation type="journal article" date="2013" name="Genome Announc.">
        <title>Draft Genome Sequence of Indibacter alkaliphilus Strain LW1T, Isolated from Lonar Lake, a Haloalkaline Lake in the Buldana District of Maharashtra, India.</title>
        <authorList>
            <person name="Singh A."/>
            <person name="Kumar Jangir P."/>
            <person name="Sharma R."/>
            <person name="Singh A."/>
            <person name="Kumar Pinnaka A."/>
            <person name="Shivaji S."/>
        </authorList>
    </citation>
    <scope>NUCLEOTIDE SEQUENCE [LARGE SCALE GENOMIC DNA]</scope>
    <source>
        <strain evidence="13">CCUG 57479 / KCTC 22604 / LW1</strain>
    </source>
</reference>
<dbReference type="Gene3D" id="1.10.287.130">
    <property type="match status" value="1"/>
</dbReference>
<dbReference type="InterPro" id="IPR013767">
    <property type="entry name" value="PAS_fold"/>
</dbReference>
<dbReference type="EMBL" id="ALWO02000037">
    <property type="protein sequence ID" value="EOZ95558.1"/>
    <property type="molecule type" value="Genomic_DNA"/>
</dbReference>
<dbReference type="RefSeq" id="WP_009033330.1">
    <property type="nucleotide sequence ID" value="NZ_ALWO02000037.1"/>
</dbReference>
<name>S2E0K1_INDAL</name>
<dbReference type="Pfam" id="PF08448">
    <property type="entry name" value="PAS_4"/>
    <property type="match status" value="1"/>
</dbReference>
<dbReference type="PANTHER" id="PTHR45339:SF1">
    <property type="entry name" value="HYBRID SIGNAL TRANSDUCTION HISTIDINE KINASE J"/>
    <property type="match status" value="1"/>
</dbReference>
<evidence type="ECO:0000256" key="6">
    <source>
        <dbReference type="ARBA" id="ARBA00023012"/>
    </source>
</evidence>
<dbReference type="CDD" id="cd17546">
    <property type="entry name" value="REC_hyHK_CKI1_RcsC-like"/>
    <property type="match status" value="1"/>
</dbReference>
<dbReference type="InterPro" id="IPR000014">
    <property type="entry name" value="PAS"/>
</dbReference>
<dbReference type="Proteomes" id="UP000006073">
    <property type="component" value="Unassembled WGS sequence"/>
</dbReference>
<feature type="domain" description="PAS" evidence="10">
    <location>
        <begin position="934"/>
        <end position="1008"/>
    </location>
</feature>
<dbReference type="InterPro" id="IPR003661">
    <property type="entry name" value="HisK_dim/P_dom"/>
</dbReference>
<dbReference type="eggNOG" id="COG4251">
    <property type="taxonomic scope" value="Bacteria"/>
</dbReference>
<dbReference type="SMART" id="SM00448">
    <property type="entry name" value="REC"/>
    <property type="match status" value="1"/>
</dbReference>
<keyword evidence="4" id="KW-0808">Transferase</keyword>
<dbReference type="SMART" id="SM00387">
    <property type="entry name" value="HATPase_c"/>
    <property type="match status" value="1"/>
</dbReference>
<dbReference type="Pfam" id="PF00512">
    <property type="entry name" value="HisKA"/>
    <property type="match status" value="1"/>
</dbReference>
<dbReference type="Pfam" id="PF00072">
    <property type="entry name" value="Response_reg"/>
    <property type="match status" value="1"/>
</dbReference>
<comment type="caution">
    <text evidence="12">The sequence shown here is derived from an EMBL/GenBank/DDBJ whole genome shotgun (WGS) entry which is preliminary data.</text>
</comment>
<dbReference type="PROSITE" id="PS50113">
    <property type="entry name" value="PAC"/>
    <property type="match status" value="2"/>
</dbReference>
<dbReference type="InterPro" id="IPR011006">
    <property type="entry name" value="CheY-like_superfamily"/>
</dbReference>
<feature type="domain" description="PAS" evidence="10">
    <location>
        <begin position="134"/>
        <end position="196"/>
    </location>
</feature>
<feature type="domain" description="Histidine kinase" evidence="8">
    <location>
        <begin position="1077"/>
        <end position="1298"/>
    </location>
</feature>
<feature type="domain" description="Response regulatory" evidence="9">
    <location>
        <begin position="1321"/>
        <end position="1440"/>
    </location>
</feature>
<feature type="modified residue" description="4-aspartylphosphate" evidence="7">
    <location>
        <position position="1371"/>
    </location>
</feature>
<dbReference type="SUPFAM" id="SSF55781">
    <property type="entry name" value="GAF domain-like"/>
    <property type="match status" value="1"/>
</dbReference>
<dbReference type="NCBIfam" id="TIGR00229">
    <property type="entry name" value="sensory_box"/>
    <property type="match status" value="3"/>
</dbReference>
<evidence type="ECO:0000256" key="3">
    <source>
        <dbReference type="ARBA" id="ARBA00022553"/>
    </source>
</evidence>
<dbReference type="FunFam" id="3.30.565.10:FF:000010">
    <property type="entry name" value="Sensor histidine kinase RcsC"/>
    <property type="match status" value="1"/>
</dbReference>
<organism evidence="12 13">
    <name type="scientific">Indibacter alkaliphilus (strain CCUG 57479 / KCTC 22604 / LW1)</name>
    <dbReference type="NCBI Taxonomy" id="1189612"/>
    <lineage>
        <taxon>Bacteria</taxon>
        <taxon>Pseudomonadati</taxon>
        <taxon>Bacteroidota</taxon>
        <taxon>Cytophagia</taxon>
        <taxon>Cytophagales</taxon>
        <taxon>Cyclobacteriaceae</taxon>
    </lineage>
</organism>
<dbReference type="InterPro" id="IPR035965">
    <property type="entry name" value="PAS-like_dom_sf"/>
</dbReference>
<dbReference type="InterPro" id="IPR004358">
    <property type="entry name" value="Sig_transdc_His_kin-like_C"/>
</dbReference>
<evidence type="ECO:0000256" key="2">
    <source>
        <dbReference type="ARBA" id="ARBA00012438"/>
    </source>
</evidence>
<dbReference type="SUPFAM" id="SSF47384">
    <property type="entry name" value="Homodimeric domain of signal transducing histidine kinase"/>
    <property type="match status" value="1"/>
</dbReference>
<dbReference type="PANTHER" id="PTHR45339">
    <property type="entry name" value="HYBRID SIGNAL TRANSDUCTION HISTIDINE KINASE J"/>
    <property type="match status" value="1"/>
</dbReference>
<dbReference type="InterPro" id="IPR001789">
    <property type="entry name" value="Sig_transdc_resp-reg_receiver"/>
</dbReference>
<feature type="domain" description="PAS" evidence="10">
    <location>
        <begin position="683"/>
        <end position="757"/>
    </location>
</feature>
<keyword evidence="6" id="KW-0902">Two-component regulatory system</keyword>
<gene>
    <name evidence="12" type="ORF">A33Q_2920</name>
</gene>
<evidence type="ECO:0000256" key="1">
    <source>
        <dbReference type="ARBA" id="ARBA00000085"/>
    </source>
</evidence>
<dbReference type="PROSITE" id="PS50110">
    <property type="entry name" value="RESPONSE_REGULATORY"/>
    <property type="match status" value="1"/>
</dbReference>
<dbReference type="Gene3D" id="3.40.50.2300">
    <property type="match status" value="1"/>
</dbReference>
<evidence type="ECO:0000259" key="11">
    <source>
        <dbReference type="PROSITE" id="PS50113"/>
    </source>
</evidence>
<dbReference type="InterPro" id="IPR036890">
    <property type="entry name" value="HATPase_C_sf"/>
</dbReference>
<dbReference type="InterPro" id="IPR005467">
    <property type="entry name" value="His_kinase_dom"/>
</dbReference>
<evidence type="ECO:0000256" key="7">
    <source>
        <dbReference type="PROSITE-ProRule" id="PRU00169"/>
    </source>
</evidence>
<accession>S2E0K1</accession>
<evidence type="ECO:0000256" key="5">
    <source>
        <dbReference type="ARBA" id="ARBA00022777"/>
    </source>
</evidence>
<dbReference type="InterPro" id="IPR036097">
    <property type="entry name" value="HisK_dim/P_sf"/>
</dbReference>
<dbReference type="SUPFAM" id="SSF55874">
    <property type="entry name" value="ATPase domain of HSP90 chaperone/DNA topoisomerase II/histidine kinase"/>
    <property type="match status" value="1"/>
</dbReference>
<dbReference type="SUPFAM" id="SSF52172">
    <property type="entry name" value="CheY-like"/>
    <property type="match status" value="1"/>
</dbReference>
<evidence type="ECO:0000259" key="10">
    <source>
        <dbReference type="PROSITE" id="PS50112"/>
    </source>
</evidence>
<evidence type="ECO:0000313" key="12">
    <source>
        <dbReference type="EMBL" id="EOZ95558.1"/>
    </source>
</evidence>
<dbReference type="STRING" id="1189612.A33Q_2920"/>
<dbReference type="CDD" id="cd16922">
    <property type="entry name" value="HATPase_EvgS-ArcB-TorS-like"/>
    <property type="match status" value="1"/>
</dbReference>
<dbReference type="CDD" id="cd00082">
    <property type="entry name" value="HisKA"/>
    <property type="match status" value="1"/>
</dbReference>
<sequence length="1442" mass="166333">MAYFEKLDISVFSFFDEVQEPMMVFGEDQIVFVNKYWLDNFFFGFNRWQEFVNSGASQNELYRFFLSGEMPKLDFLRTLKNKDGILQKFHWSFVNLSSNTDIRYCLAKGKQQISLSAFMGTNAQQSLMLESQQELGFVKTIMRNSHDILVIIDEEGVFKSVSSAAIDKLGTKPERVIGKSLEDFIAEGVIEFVNGDFESLKQAEDEVQIDLWITKADGNRIFLESYAKNLVNEPSIEGYLISAREVTDYYLAKKSLQKRYELEILINQISARFVNADIHRLDAIFNLSLKMLGDFEKADRAYLFLVHDDLQILEYAYEWTNDGIDPQMPYVKTIPIDEDAMTMQELRKGEILIIPDVDLMEERFSLEKEVYQQQGIKSVILIPIFSENRLIGFFGLDAVKQKRDWFEKDEYVLRQLGDIYAGSLINRAIRKSLERNERLLESTEILAKSGSWRLSESKNRIYFSKGFNKIFDINEGESSANPKELLKRLKDDHIQEILQNAKLAKAKKTTTSGEFSIVTAEGKEKHIDYSIHVKESDSLGKLEVYGYCSDITHKRDAENYLKLQSQILAQVDDPIFVTDNNWNILYMNRAAKNECKIKNTEFFNGKIFDLFEFLSSENVNVKKSLEKLKLTKVYKKELNLKSRDGLVQPYEVSVQAFMNDEQIKIGYSFVIRNLSFLHRQEALAKRAKMVVENSPAVLFTVDPNDNFKFVYVSENIRQFGYDADELTQKGTSIMDLIHPDDAEDLIEEHFSNRKKEGIPAYSGEYRLKKKDGTYRWVEDKSSEILDESGNILLHEGLIQDVTERKRTREEIIRSQNRYRVLASNIPLTSVFLIDRDLKYIVAEGTTLSAWGMTSKDFEGKTLKEVHKTNLKEIQPAVTRALLLKEIVQKNMVYKRRVYEMTIRPIFYGGEVEYALGILRDINEEYEAKVNLKKNEEKYRKLVEESTEIIYSMNLDLEFTYVSPNVKQFLGYEVEEVIQRNLQEFVFHDDSKALAEFERDKIKFLEENQYLEFKLRRKDGESRVFSSNGRLIRSEEGEVYYNGIARDITKLRRAQKELLLAKEKAEQASMVKSQFLSIMSHEIRTPMNAVIGMSHLLLEENPRPDQMENLKTLQFSAENLLGLINDILDYTKIDSGKVELESVAFELKTVVNRIIHSYSYQAREKSLDIQFVYDERIPDKILGDPVRLGQVINNLISNAVKFTEKGFVRIGVELLEDSSKKIKLNFKFEDTGIGIPKEKLDSIFEAFTQASAETTRKFGGTGLGLAIVKRLVNLFDSEIYALKREGGGSIFTFAIDFDKIDHNRSEVLKPGNGLSKNLERASILVAEDNLVNQIMIKKFLKKWGVGEIVIAEDGLQAISEFDRGQFHLVLLDLQMPHVDGFEVAEHIRNSNEPKKKSTPVIALTASSLIDVKDQLEEVGMDDFISKPFNPDNLYSKIIKHLKL</sequence>
<evidence type="ECO:0000256" key="4">
    <source>
        <dbReference type="ARBA" id="ARBA00022679"/>
    </source>
</evidence>
<keyword evidence="3 7" id="KW-0597">Phosphoprotein</keyword>
<comment type="catalytic activity">
    <reaction evidence="1">
        <text>ATP + protein L-histidine = ADP + protein N-phospho-L-histidine.</text>
        <dbReference type="EC" id="2.7.13.3"/>
    </reaction>
</comment>
<evidence type="ECO:0000259" key="9">
    <source>
        <dbReference type="PROSITE" id="PS50110"/>
    </source>
</evidence>
<dbReference type="EC" id="2.7.13.3" evidence="2"/>
<dbReference type="CDD" id="cd00130">
    <property type="entry name" value="PAS"/>
    <property type="match status" value="4"/>
</dbReference>
<dbReference type="Gene3D" id="3.30.450.40">
    <property type="match status" value="1"/>
</dbReference>
<dbReference type="InterPro" id="IPR013655">
    <property type="entry name" value="PAS_fold_3"/>
</dbReference>
<feature type="domain" description="PAC" evidence="11">
    <location>
        <begin position="761"/>
        <end position="813"/>
    </location>
</feature>
<keyword evidence="13" id="KW-1185">Reference proteome</keyword>
<feature type="domain" description="PAC" evidence="11">
    <location>
        <begin position="1008"/>
        <end position="1059"/>
    </location>
</feature>
<dbReference type="SMART" id="SM00086">
    <property type="entry name" value="PAC"/>
    <property type="match status" value="5"/>
</dbReference>
<evidence type="ECO:0000313" key="13">
    <source>
        <dbReference type="Proteomes" id="UP000006073"/>
    </source>
</evidence>
<dbReference type="Pfam" id="PF01590">
    <property type="entry name" value="GAF"/>
    <property type="match status" value="1"/>
</dbReference>
<dbReference type="Pfam" id="PF13426">
    <property type="entry name" value="PAS_9"/>
    <property type="match status" value="2"/>
</dbReference>
<protein>
    <recommendedName>
        <fullName evidence="2">histidine kinase</fullName>
        <ecNumber evidence="2">2.7.13.3</ecNumber>
    </recommendedName>
</protein>
<dbReference type="GO" id="GO:0000155">
    <property type="term" value="F:phosphorelay sensor kinase activity"/>
    <property type="evidence" value="ECO:0007669"/>
    <property type="project" value="InterPro"/>
</dbReference>
<dbReference type="Pfam" id="PF08447">
    <property type="entry name" value="PAS_3"/>
    <property type="match status" value="1"/>
</dbReference>
<dbReference type="Gene3D" id="3.30.450.20">
    <property type="entry name" value="PAS domain"/>
    <property type="match status" value="6"/>
</dbReference>
<dbReference type="PROSITE" id="PS50112">
    <property type="entry name" value="PAS"/>
    <property type="match status" value="3"/>
</dbReference>
<dbReference type="SMART" id="SM00091">
    <property type="entry name" value="PAS"/>
    <property type="match status" value="6"/>
</dbReference>
<keyword evidence="5" id="KW-0418">Kinase</keyword>
<dbReference type="InterPro" id="IPR003018">
    <property type="entry name" value="GAF"/>
</dbReference>
<dbReference type="Pfam" id="PF00989">
    <property type="entry name" value="PAS"/>
    <property type="match status" value="1"/>
</dbReference>
<dbReference type="SMART" id="SM00065">
    <property type="entry name" value="GAF"/>
    <property type="match status" value="1"/>
</dbReference>
<dbReference type="SUPFAM" id="SSF55785">
    <property type="entry name" value="PYP-like sensor domain (PAS domain)"/>
    <property type="match status" value="5"/>
</dbReference>
<dbReference type="OrthoDB" id="9797097at2"/>
<dbReference type="SMART" id="SM00388">
    <property type="entry name" value="HisKA"/>
    <property type="match status" value="1"/>
</dbReference>
<dbReference type="PRINTS" id="PR00344">
    <property type="entry name" value="BCTRLSENSOR"/>
</dbReference>
<dbReference type="InterPro" id="IPR000700">
    <property type="entry name" value="PAS-assoc_C"/>
</dbReference>
<dbReference type="GO" id="GO:0006355">
    <property type="term" value="P:regulation of DNA-templated transcription"/>
    <property type="evidence" value="ECO:0007669"/>
    <property type="project" value="InterPro"/>
</dbReference>
<dbReference type="InterPro" id="IPR013656">
    <property type="entry name" value="PAS_4"/>
</dbReference>
<dbReference type="Gene3D" id="3.30.565.10">
    <property type="entry name" value="Histidine kinase-like ATPase, C-terminal domain"/>
    <property type="match status" value="1"/>
</dbReference>